<dbReference type="InterPro" id="IPR040921">
    <property type="entry name" value="Peptidase_S66C"/>
</dbReference>
<dbReference type="PIRSF" id="PIRSF028757">
    <property type="entry name" value="LD-carboxypeptidase"/>
    <property type="match status" value="1"/>
</dbReference>
<feature type="active site" description="Nucleophile" evidence="6">
    <location>
        <position position="107"/>
    </location>
</feature>
<sequence>MNFPAFLKPGDTVAVTAPASRVSLEDVRLDILRSWGFHVKVGATVGSHYHNFSAPRSVRREELQSFLDDPEVKCIFAARGGYGISDLLDQLDWSSFLKKPKWVVGFSDVTALLCHIQGLDVACIHGPMAKTLSFDSSSNENLLRTLSGEYPTYEWKVSAPPRPGISQGMAVGGNLVLLSHILGSSSEVDFQGKILFIEEVGEQLYNIDRMMVQLKRSGKLKGLAGIVLGSFTEMGDLPFGKTVEEIVLDHTQQENYPVVSGFPFGHDDVNLPIVMGLTYKLEVTSSHGYLIPIQNEYL</sequence>
<evidence type="ECO:0000259" key="8">
    <source>
        <dbReference type="Pfam" id="PF17676"/>
    </source>
</evidence>
<reference key="1">
    <citation type="submission" date="2010-11" db="EMBL/GenBank/DDBJ databases">
        <title>The complete genome of Leadbetterella byssophila DSM 17132.</title>
        <authorList>
            <consortium name="US DOE Joint Genome Institute (JGI-PGF)"/>
            <person name="Lucas S."/>
            <person name="Copeland A."/>
            <person name="Lapidus A."/>
            <person name="Glavina del Rio T."/>
            <person name="Dalin E."/>
            <person name="Tice H."/>
            <person name="Bruce D."/>
            <person name="Goodwin L."/>
            <person name="Pitluck S."/>
            <person name="Kyrpides N."/>
            <person name="Mavromatis K."/>
            <person name="Ivanova N."/>
            <person name="Teshima H."/>
            <person name="Brettin T."/>
            <person name="Detter J.C."/>
            <person name="Han C."/>
            <person name="Tapia R."/>
            <person name="Land M."/>
            <person name="Hauser L."/>
            <person name="Markowitz V."/>
            <person name="Cheng J.-F."/>
            <person name="Hugenholtz P."/>
            <person name="Woyke T."/>
            <person name="Wu D."/>
            <person name="Tindall B."/>
            <person name="Pomrenke H.G."/>
            <person name="Brambilla E."/>
            <person name="Klenk H.-P."/>
            <person name="Eisen J.A."/>
        </authorList>
    </citation>
    <scope>NUCLEOTIDE SEQUENCE [LARGE SCALE GENOMIC DNA]</scope>
    <source>
        <strain>DSM 17132</strain>
    </source>
</reference>
<keyword evidence="5" id="KW-0720">Serine protease</keyword>
<feature type="domain" description="LD-carboxypeptidase C-terminal" evidence="8">
    <location>
        <begin position="167"/>
        <end position="281"/>
    </location>
</feature>
<dbReference type="InterPro" id="IPR003507">
    <property type="entry name" value="S66_fam"/>
</dbReference>
<dbReference type="PANTHER" id="PTHR30237">
    <property type="entry name" value="MURAMOYLTETRAPEPTIDE CARBOXYPEPTIDASE"/>
    <property type="match status" value="1"/>
</dbReference>
<evidence type="ECO:0000256" key="3">
    <source>
        <dbReference type="ARBA" id="ARBA00022670"/>
    </source>
</evidence>
<feature type="domain" description="LD-carboxypeptidase N-terminal" evidence="7">
    <location>
        <begin position="13"/>
        <end position="126"/>
    </location>
</feature>
<dbReference type="Proteomes" id="UP000007435">
    <property type="component" value="Chromosome"/>
</dbReference>
<evidence type="ECO:0000256" key="1">
    <source>
        <dbReference type="ARBA" id="ARBA00010233"/>
    </source>
</evidence>
<dbReference type="InterPro" id="IPR029062">
    <property type="entry name" value="Class_I_gatase-like"/>
</dbReference>
<dbReference type="InterPro" id="IPR027461">
    <property type="entry name" value="Carboxypeptidase_A_C_sf"/>
</dbReference>
<dbReference type="InterPro" id="IPR027478">
    <property type="entry name" value="LdcA_N"/>
</dbReference>
<proteinExistence type="inferred from homology"/>
<dbReference type="STRING" id="649349.Lbys_0757"/>
<dbReference type="AlphaFoldDB" id="E4RQ34"/>
<keyword evidence="3" id="KW-0645">Protease</keyword>
<dbReference type="eggNOG" id="COG1619">
    <property type="taxonomic scope" value="Bacteria"/>
</dbReference>
<comment type="similarity">
    <text evidence="1">Belongs to the peptidase S66 family.</text>
</comment>
<keyword evidence="2" id="KW-0121">Carboxypeptidase</keyword>
<dbReference type="InterPro" id="IPR040449">
    <property type="entry name" value="Peptidase_S66_N"/>
</dbReference>
<organism evidence="9 10">
    <name type="scientific">Leadbetterella byssophila (strain DSM 17132 / JCM 16389 / KACC 11308 / NBRC 106382 / 4M15)</name>
    <dbReference type="NCBI Taxonomy" id="649349"/>
    <lineage>
        <taxon>Bacteria</taxon>
        <taxon>Pseudomonadati</taxon>
        <taxon>Bacteroidota</taxon>
        <taxon>Cytophagia</taxon>
        <taxon>Cytophagales</taxon>
        <taxon>Leadbetterellaceae</taxon>
        <taxon>Leadbetterella</taxon>
    </lineage>
</organism>
<evidence type="ECO:0000256" key="6">
    <source>
        <dbReference type="PIRSR" id="PIRSR028757-1"/>
    </source>
</evidence>
<dbReference type="Pfam" id="PF02016">
    <property type="entry name" value="Peptidase_S66"/>
    <property type="match status" value="1"/>
</dbReference>
<dbReference type="GO" id="GO:0004180">
    <property type="term" value="F:carboxypeptidase activity"/>
    <property type="evidence" value="ECO:0007669"/>
    <property type="project" value="UniProtKB-KW"/>
</dbReference>
<feature type="active site" description="Charge relay system" evidence="6">
    <location>
        <position position="198"/>
    </location>
</feature>
<evidence type="ECO:0000259" key="7">
    <source>
        <dbReference type="Pfam" id="PF02016"/>
    </source>
</evidence>
<dbReference type="KEGG" id="lby:Lbys_0757"/>
<dbReference type="EMBL" id="CP002305">
    <property type="protein sequence ID" value="ADQ16517.1"/>
    <property type="molecule type" value="Genomic_DNA"/>
</dbReference>
<dbReference type="CDD" id="cd07025">
    <property type="entry name" value="Peptidase_S66"/>
    <property type="match status" value="1"/>
</dbReference>
<evidence type="ECO:0000256" key="2">
    <source>
        <dbReference type="ARBA" id="ARBA00022645"/>
    </source>
</evidence>
<name>E4RQ34_LEAB4</name>
<dbReference type="Pfam" id="PF17676">
    <property type="entry name" value="Peptidase_S66C"/>
    <property type="match status" value="1"/>
</dbReference>
<dbReference type="SUPFAM" id="SSF141986">
    <property type="entry name" value="LD-carboxypeptidase A C-terminal domain-like"/>
    <property type="match status" value="1"/>
</dbReference>
<dbReference type="HOGENOM" id="CLU_034346_3_1_10"/>
<reference evidence="9 10" key="2">
    <citation type="journal article" date="2011" name="Stand. Genomic Sci.">
        <title>Complete genome sequence of Leadbetterella byssophila type strain (4M15).</title>
        <authorList>
            <person name="Abt B."/>
            <person name="Teshima H."/>
            <person name="Lucas S."/>
            <person name="Lapidus A."/>
            <person name="Del Rio T.G."/>
            <person name="Nolan M."/>
            <person name="Tice H."/>
            <person name="Cheng J.F."/>
            <person name="Pitluck S."/>
            <person name="Liolios K."/>
            <person name="Pagani I."/>
            <person name="Ivanova N."/>
            <person name="Mavromatis K."/>
            <person name="Pati A."/>
            <person name="Tapia R."/>
            <person name="Han C."/>
            <person name="Goodwin L."/>
            <person name="Chen A."/>
            <person name="Palaniappan K."/>
            <person name="Land M."/>
            <person name="Hauser L."/>
            <person name="Chang Y.J."/>
            <person name="Jeffries C.D."/>
            <person name="Rohde M."/>
            <person name="Goker M."/>
            <person name="Tindall B.J."/>
            <person name="Detter J.C."/>
            <person name="Woyke T."/>
            <person name="Bristow J."/>
            <person name="Eisen J.A."/>
            <person name="Markowitz V."/>
            <person name="Hugenholtz P."/>
            <person name="Klenk H.P."/>
            <person name="Kyrpides N.C."/>
        </authorList>
    </citation>
    <scope>NUCLEOTIDE SEQUENCE [LARGE SCALE GENOMIC DNA]</scope>
    <source>
        <strain evidence="10">DSM 17132 / JCM 16389 / KACC 11308 / NBRC 106382 / 4M15</strain>
    </source>
</reference>
<accession>E4RQ34</accession>
<evidence type="ECO:0000256" key="5">
    <source>
        <dbReference type="ARBA" id="ARBA00022825"/>
    </source>
</evidence>
<evidence type="ECO:0000313" key="9">
    <source>
        <dbReference type="EMBL" id="ADQ16517.1"/>
    </source>
</evidence>
<keyword evidence="10" id="KW-1185">Reference proteome</keyword>
<dbReference type="GO" id="GO:0008236">
    <property type="term" value="F:serine-type peptidase activity"/>
    <property type="evidence" value="ECO:0007669"/>
    <property type="project" value="UniProtKB-KW"/>
</dbReference>
<gene>
    <name evidence="9" type="ordered locus">Lbys_0757</name>
</gene>
<keyword evidence="4" id="KW-0378">Hydrolase</keyword>
<dbReference type="Gene3D" id="3.40.50.10740">
    <property type="entry name" value="Class I glutamine amidotransferase-like"/>
    <property type="match status" value="1"/>
</dbReference>
<dbReference type="OrthoDB" id="9807329at2"/>
<evidence type="ECO:0000313" key="10">
    <source>
        <dbReference type="Proteomes" id="UP000007435"/>
    </source>
</evidence>
<dbReference type="Gene3D" id="3.50.30.60">
    <property type="entry name" value="LD-carboxypeptidase A C-terminal domain-like"/>
    <property type="match status" value="1"/>
</dbReference>
<evidence type="ECO:0000256" key="4">
    <source>
        <dbReference type="ARBA" id="ARBA00022801"/>
    </source>
</evidence>
<dbReference type="SUPFAM" id="SSF52317">
    <property type="entry name" value="Class I glutamine amidotransferase-like"/>
    <property type="match status" value="1"/>
</dbReference>
<protein>
    <submittedName>
        <fullName evidence="9">Peptidase U61 LD-carboxypeptidase A</fullName>
    </submittedName>
</protein>
<feature type="active site" description="Charge relay system" evidence="6">
    <location>
        <position position="266"/>
    </location>
</feature>
<dbReference type="RefSeq" id="WP_013407569.1">
    <property type="nucleotide sequence ID" value="NC_014655.1"/>
</dbReference>
<dbReference type="PANTHER" id="PTHR30237:SF2">
    <property type="entry name" value="MUREIN TETRAPEPTIDE CARBOXYPEPTIDASE"/>
    <property type="match status" value="1"/>
</dbReference>
<dbReference type="GO" id="GO:0006508">
    <property type="term" value="P:proteolysis"/>
    <property type="evidence" value="ECO:0007669"/>
    <property type="project" value="UniProtKB-KW"/>
</dbReference>